<sequence>MAGAADRWADLKPRLISAAVMIAVGVVEIVLGGWPFLVLVGALISLMIWELAAMTGKPQGGRVAIAIACLAALAILFDEGWPSVPSWWVFPFVIGAIAVTPRIQPVATSVLAAAILVAGHGLFVLRDEAGTEAILWLIGVVIASDVMGYFVGRIVGGPKFWPAISPKKTWSGTVAGWIGALGVGVLFVAMGRGEPLLIILSPIVAFAGQMGDIAESWIKRRAGVKDSSHLIPGHGGVMDRFDALTGAMVAVMVLGRIIQLPVGFGG</sequence>
<dbReference type="InterPro" id="IPR000374">
    <property type="entry name" value="PC_trans"/>
</dbReference>
<dbReference type="EC" id="2.7.7.41" evidence="6 18"/>
<proteinExistence type="inferred from homology"/>
<gene>
    <name evidence="20" type="ORF">JI744_04395</name>
</gene>
<keyword evidence="17" id="KW-1208">Phospholipid metabolism</keyword>
<evidence type="ECO:0000256" key="2">
    <source>
        <dbReference type="ARBA" id="ARBA00004651"/>
    </source>
</evidence>
<evidence type="ECO:0000256" key="12">
    <source>
        <dbReference type="ARBA" id="ARBA00022695"/>
    </source>
</evidence>
<evidence type="ECO:0000256" key="4">
    <source>
        <dbReference type="ARBA" id="ARBA00005189"/>
    </source>
</evidence>
<evidence type="ECO:0000256" key="8">
    <source>
        <dbReference type="ARBA" id="ARBA00022475"/>
    </source>
</evidence>
<comment type="pathway">
    <text evidence="3 18">Phospholipid metabolism; CDP-diacylglycerol biosynthesis; CDP-diacylglycerol from sn-glycerol 3-phosphate: step 3/3.</text>
</comment>
<evidence type="ECO:0000256" key="19">
    <source>
        <dbReference type="SAM" id="Phobius"/>
    </source>
</evidence>
<keyword evidence="15 19" id="KW-0472">Membrane</keyword>
<evidence type="ECO:0000256" key="9">
    <source>
        <dbReference type="ARBA" id="ARBA00022516"/>
    </source>
</evidence>
<comment type="caution">
    <text evidence="20">The sequence shown here is derived from an EMBL/GenBank/DDBJ whole genome shotgun (WGS) entry which is preliminary data.</text>
</comment>
<accession>A0A8J7SV16</accession>
<comment type="pathway">
    <text evidence="4">Lipid metabolism.</text>
</comment>
<feature type="transmembrane region" description="Helical" evidence="19">
    <location>
        <begin position="196"/>
        <end position="218"/>
    </location>
</feature>
<keyword evidence="9" id="KW-0444">Lipid biosynthesis</keyword>
<keyword evidence="21" id="KW-1185">Reference proteome</keyword>
<reference evidence="20" key="1">
    <citation type="submission" date="2021-01" db="EMBL/GenBank/DDBJ databases">
        <title>Genome seq and assembly of Tabrizicola sp. KVB23.</title>
        <authorList>
            <person name="Chhetri G."/>
        </authorList>
    </citation>
    <scope>NUCLEOTIDE SEQUENCE</scope>
    <source>
        <strain evidence="20">KVB23</strain>
    </source>
</reference>
<dbReference type="GO" id="GO:0005886">
    <property type="term" value="C:plasma membrane"/>
    <property type="evidence" value="ECO:0007669"/>
    <property type="project" value="UniProtKB-SubCell"/>
</dbReference>
<feature type="transmembrane region" description="Helical" evidence="19">
    <location>
        <begin position="106"/>
        <end position="125"/>
    </location>
</feature>
<evidence type="ECO:0000256" key="7">
    <source>
        <dbReference type="ARBA" id="ARBA00019373"/>
    </source>
</evidence>
<dbReference type="Proteomes" id="UP000619033">
    <property type="component" value="Unassembled WGS sequence"/>
</dbReference>
<dbReference type="UniPathway" id="UPA00557">
    <property type="reaction ID" value="UER00614"/>
</dbReference>
<keyword evidence="11 18" id="KW-0812">Transmembrane</keyword>
<evidence type="ECO:0000256" key="13">
    <source>
        <dbReference type="ARBA" id="ARBA00022989"/>
    </source>
</evidence>
<keyword evidence="14" id="KW-0443">Lipid metabolism</keyword>
<organism evidence="20 21">
    <name type="scientific">Fuscibacter oryzae</name>
    <dbReference type="NCBI Taxonomy" id="2803939"/>
    <lineage>
        <taxon>Bacteria</taxon>
        <taxon>Pseudomonadati</taxon>
        <taxon>Pseudomonadota</taxon>
        <taxon>Alphaproteobacteria</taxon>
        <taxon>Rhodobacterales</taxon>
        <taxon>Paracoccaceae</taxon>
        <taxon>Fuscibacter</taxon>
    </lineage>
</organism>
<feature type="transmembrane region" description="Helical" evidence="19">
    <location>
        <begin position="15"/>
        <end position="48"/>
    </location>
</feature>
<dbReference type="PANTHER" id="PTHR46382">
    <property type="entry name" value="PHOSPHATIDATE CYTIDYLYLTRANSFERASE"/>
    <property type="match status" value="1"/>
</dbReference>
<protein>
    <recommendedName>
        <fullName evidence="7 18">Phosphatidate cytidylyltransferase</fullName>
        <ecNumber evidence="6 18">2.7.7.41</ecNumber>
    </recommendedName>
</protein>
<evidence type="ECO:0000256" key="3">
    <source>
        <dbReference type="ARBA" id="ARBA00005119"/>
    </source>
</evidence>
<evidence type="ECO:0000313" key="20">
    <source>
        <dbReference type="EMBL" id="MBL4927339.1"/>
    </source>
</evidence>
<dbReference type="RefSeq" id="WP_202658479.1">
    <property type="nucleotide sequence ID" value="NZ_JAESVP010000002.1"/>
</dbReference>
<evidence type="ECO:0000256" key="6">
    <source>
        <dbReference type="ARBA" id="ARBA00012487"/>
    </source>
</evidence>
<feature type="transmembrane region" description="Helical" evidence="19">
    <location>
        <begin position="131"/>
        <end position="151"/>
    </location>
</feature>
<feature type="transmembrane region" description="Helical" evidence="19">
    <location>
        <begin position="172"/>
        <end position="190"/>
    </location>
</feature>
<dbReference type="GO" id="GO:0004605">
    <property type="term" value="F:phosphatidate cytidylyltransferase activity"/>
    <property type="evidence" value="ECO:0007669"/>
    <property type="project" value="UniProtKB-EC"/>
</dbReference>
<evidence type="ECO:0000256" key="10">
    <source>
        <dbReference type="ARBA" id="ARBA00022679"/>
    </source>
</evidence>
<dbReference type="GO" id="GO:0016024">
    <property type="term" value="P:CDP-diacylglycerol biosynthetic process"/>
    <property type="evidence" value="ECO:0007669"/>
    <property type="project" value="UniProtKB-UniPathway"/>
</dbReference>
<comment type="catalytic activity">
    <reaction evidence="1 18">
        <text>a 1,2-diacyl-sn-glycero-3-phosphate + CTP + H(+) = a CDP-1,2-diacyl-sn-glycerol + diphosphate</text>
        <dbReference type="Rhea" id="RHEA:16229"/>
        <dbReference type="ChEBI" id="CHEBI:15378"/>
        <dbReference type="ChEBI" id="CHEBI:33019"/>
        <dbReference type="ChEBI" id="CHEBI:37563"/>
        <dbReference type="ChEBI" id="CHEBI:58332"/>
        <dbReference type="ChEBI" id="CHEBI:58608"/>
        <dbReference type="EC" id="2.7.7.41"/>
    </reaction>
</comment>
<dbReference type="EMBL" id="JAESVP010000002">
    <property type="protein sequence ID" value="MBL4927339.1"/>
    <property type="molecule type" value="Genomic_DNA"/>
</dbReference>
<name>A0A8J7SV16_9RHOB</name>
<evidence type="ECO:0000256" key="11">
    <source>
        <dbReference type="ARBA" id="ARBA00022692"/>
    </source>
</evidence>
<comment type="subcellular location">
    <subcellularLocation>
        <location evidence="2">Cell membrane</location>
        <topology evidence="2">Multi-pass membrane protein</topology>
    </subcellularLocation>
</comment>
<comment type="similarity">
    <text evidence="5 18">Belongs to the CDS family.</text>
</comment>
<keyword evidence="12 18" id="KW-0548">Nucleotidyltransferase</keyword>
<keyword evidence="10 18" id="KW-0808">Transferase</keyword>
<evidence type="ECO:0000256" key="15">
    <source>
        <dbReference type="ARBA" id="ARBA00023136"/>
    </source>
</evidence>
<evidence type="ECO:0000256" key="14">
    <source>
        <dbReference type="ARBA" id="ARBA00023098"/>
    </source>
</evidence>
<keyword evidence="16" id="KW-0594">Phospholipid biosynthesis</keyword>
<dbReference type="PROSITE" id="PS01315">
    <property type="entry name" value="CDS"/>
    <property type="match status" value="1"/>
</dbReference>
<evidence type="ECO:0000256" key="5">
    <source>
        <dbReference type="ARBA" id="ARBA00010185"/>
    </source>
</evidence>
<evidence type="ECO:0000256" key="18">
    <source>
        <dbReference type="RuleBase" id="RU003938"/>
    </source>
</evidence>
<evidence type="ECO:0000313" key="21">
    <source>
        <dbReference type="Proteomes" id="UP000619033"/>
    </source>
</evidence>
<keyword evidence="8" id="KW-1003">Cell membrane</keyword>
<evidence type="ECO:0000256" key="16">
    <source>
        <dbReference type="ARBA" id="ARBA00023209"/>
    </source>
</evidence>
<evidence type="ECO:0000256" key="17">
    <source>
        <dbReference type="ARBA" id="ARBA00023264"/>
    </source>
</evidence>
<feature type="transmembrane region" description="Helical" evidence="19">
    <location>
        <begin position="60"/>
        <end position="77"/>
    </location>
</feature>
<evidence type="ECO:0000256" key="1">
    <source>
        <dbReference type="ARBA" id="ARBA00001698"/>
    </source>
</evidence>
<dbReference type="Pfam" id="PF01148">
    <property type="entry name" value="CTP_transf_1"/>
    <property type="match status" value="1"/>
</dbReference>
<dbReference type="PANTHER" id="PTHR46382:SF1">
    <property type="entry name" value="PHOSPHATIDATE CYTIDYLYLTRANSFERASE"/>
    <property type="match status" value="1"/>
</dbReference>
<dbReference type="AlphaFoldDB" id="A0A8J7SV16"/>
<keyword evidence="13 19" id="KW-1133">Transmembrane helix</keyword>